<dbReference type="InterPro" id="IPR028345">
    <property type="entry name" value="Antibiotic_NAT-like"/>
</dbReference>
<accession>A0AAF0BGQ7</accession>
<organism evidence="2 3">
    <name type="scientific">Vagococcus lutrae</name>
    <dbReference type="NCBI Taxonomy" id="81947"/>
    <lineage>
        <taxon>Bacteria</taxon>
        <taxon>Bacillati</taxon>
        <taxon>Bacillota</taxon>
        <taxon>Bacilli</taxon>
        <taxon>Lactobacillales</taxon>
        <taxon>Enterococcaceae</taxon>
        <taxon>Vagococcus</taxon>
    </lineage>
</organism>
<dbReference type="Proteomes" id="UP001179600">
    <property type="component" value="Chromosome"/>
</dbReference>
<dbReference type="HAMAP" id="MF_00800">
    <property type="entry name" value="UPF0340"/>
    <property type="match status" value="1"/>
</dbReference>
<comment type="similarity">
    <text evidence="1">Belongs to the UPF0340 family.</text>
</comment>
<reference evidence="2" key="1">
    <citation type="submission" date="2023-01" db="EMBL/GenBank/DDBJ databases">
        <title>Oxazolidinone resistance genes in florfenicol resistant enterococci from beef cattle and veal calves at slaughter.</title>
        <authorList>
            <person name="Biggel M."/>
        </authorList>
    </citation>
    <scope>NUCLEOTIDE SEQUENCE</scope>
    <source>
        <strain evidence="2">K204-1</strain>
    </source>
</reference>
<evidence type="ECO:0000313" key="3">
    <source>
        <dbReference type="Proteomes" id="UP001179600"/>
    </source>
</evidence>
<dbReference type="InterPro" id="IPR006340">
    <property type="entry name" value="DUF436"/>
</dbReference>
<dbReference type="NCBIfam" id="TIGR01440">
    <property type="entry name" value="TIGR01440 family protein"/>
    <property type="match status" value="1"/>
</dbReference>
<dbReference type="Gene3D" id="3.40.50.10360">
    <property type="entry name" value="Hypothetical protein TT1679"/>
    <property type="match status" value="1"/>
</dbReference>
<proteinExistence type="inferred from homology"/>
<evidence type="ECO:0000256" key="1">
    <source>
        <dbReference type="HAMAP-Rule" id="MF_00800"/>
    </source>
</evidence>
<gene>
    <name evidence="2" type="ORF">PML95_03395</name>
</gene>
<dbReference type="RefSeq" id="WP_248848304.1">
    <property type="nucleotide sequence ID" value="NZ_CP090216.1"/>
</dbReference>
<dbReference type="PIRSF" id="PIRSF007510">
    <property type="entry name" value="UCP007510"/>
    <property type="match status" value="1"/>
</dbReference>
<sequence>MLKNLDEDVRSMIQELIQQAELTAGDICVLGCSSSEVVGKQIGKGSSAEVGEVIVKTLYEELAKEKVYLAVQACEHLNRALVIEKQAMTHDLEEVSVVPTLSAGGSAATAAYRYFNEPIMVEFIKAKAGIDIGDTAIGMHIKHVAVPIRLSTQQLGHAHVTALSSRPKLIGGARASY</sequence>
<dbReference type="Pfam" id="PF04260">
    <property type="entry name" value="DUF436"/>
    <property type="match status" value="1"/>
</dbReference>
<dbReference type="SUPFAM" id="SSF110710">
    <property type="entry name" value="TTHA0583/YokD-like"/>
    <property type="match status" value="1"/>
</dbReference>
<protein>
    <recommendedName>
        <fullName evidence="1">UPF0340 protein PML95_03395</fullName>
    </recommendedName>
</protein>
<dbReference type="EMBL" id="CP116507">
    <property type="protein sequence ID" value="WCG23299.1"/>
    <property type="molecule type" value="Genomic_DNA"/>
</dbReference>
<name>A0AAF0BGQ7_9ENTE</name>
<dbReference type="GeneID" id="72385153"/>
<dbReference type="AlphaFoldDB" id="A0AAF0BGQ7"/>
<evidence type="ECO:0000313" key="2">
    <source>
        <dbReference type="EMBL" id="WCG23299.1"/>
    </source>
</evidence>